<protein>
    <submittedName>
        <fullName evidence="2">Uncharacterized protein</fullName>
    </submittedName>
</protein>
<dbReference type="AlphaFoldDB" id="W7TRR9"/>
<dbReference type="Pfam" id="PF14099">
    <property type="entry name" value="Polysacc_lyase"/>
    <property type="match status" value="1"/>
</dbReference>
<feature type="region of interest" description="Disordered" evidence="1">
    <location>
        <begin position="84"/>
        <end position="116"/>
    </location>
</feature>
<organism evidence="2 3">
    <name type="scientific">Nannochloropsis gaditana</name>
    <dbReference type="NCBI Taxonomy" id="72520"/>
    <lineage>
        <taxon>Eukaryota</taxon>
        <taxon>Sar</taxon>
        <taxon>Stramenopiles</taxon>
        <taxon>Ochrophyta</taxon>
        <taxon>Eustigmatophyceae</taxon>
        <taxon>Eustigmatales</taxon>
        <taxon>Monodopsidaceae</taxon>
        <taxon>Nannochloropsis</taxon>
    </lineage>
</organism>
<reference evidence="2 3" key="1">
    <citation type="journal article" date="2014" name="Mol. Plant">
        <title>Chromosome Scale Genome Assembly and Transcriptome Profiling of Nannochloropsis gaditana in Nitrogen Depletion.</title>
        <authorList>
            <person name="Corteggiani Carpinelli E."/>
            <person name="Telatin A."/>
            <person name="Vitulo N."/>
            <person name="Forcato C."/>
            <person name="D'Angelo M."/>
            <person name="Schiavon R."/>
            <person name="Vezzi A."/>
            <person name="Giacometti G.M."/>
            <person name="Morosinotto T."/>
            <person name="Valle G."/>
        </authorList>
    </citation>
    <scope>NUCLEOTIDE SEQUENCE [LARGE SCALE GENOMIC DNA]</scope>
    <source>
        <strain evidence="2 3">B-31</strain>
    </source>
</reference>
<proteinExistence type="predicted"/>
<feature type="non-terminal residue" evidence="2">
    <location>
        <position position="334"/>
    </location>
</feature>
<keyword evidence="3" id="KW-1185">Reference proteome</keyword>
<accession>W7TRR9</accession>
<feature type="compositionally biased region" description="Polar residues" evidence="1">
    <location>
        <begin position="84"/>
        <end position="96"/>
    </location>
</feature>
<dbReference type="EMBL" id="AZIL01000237">
    <property type="protein sequence ID" value="EWM28912.1"/>
    <property type="molecule type" value="Genomic_DNA"/>
</dbReference>
<name>W7TRR9_9STRA</name>
<dbReference type="InterPro" id="IPR025975">
    <property type="entry name" value="Polysacc_lyase"/>
</dbReference>
<comment type="caution">
    <text evidence="2">The sequence shown here is derived from an EMBL/GenBank/DDBJ whole genome shotgun (WGS) entry which is preliminary data.</text>
</comment>
<dbReference type="OrthoDB" id="10319504at2759"/>
<evidence type="ECO:0000313" key="2">
    <source>
        <dbReference type="EMBL" id="EWM28912.1"/>
    </source>
</evidence>
<evidence type="ECO:0000256" key="1">
    <source>
        <dbReference type="SAM" id="MobiDB-lite"/>
    </source>
</evidence>
<sequence length="334" mass="36309">MTAISSQITKACTKDTSIPLAVQAGRGMAASLLESRTSVPGPRPRSRNKYVVLFLLATLVTSHALPTQTLTAAWDTVASFVSSPALPSTRPTSTLSQEKRDPSTTISRPSASVPMPDMDPPVDSIEEQIALHGRPLPASTFVGSFEDGFEGWTSLEGAQEDSIVLVSSPVRTGNQSVRIRVRPGDYIQHGNRAEITHNLEDSPGTEGWYAWSLYIPRDYPTVADPTRQWQILCQWHDQPDLDAGQSWDAFPPHNSSIALYLLNYPENTSIGLGVGTNLPKGTWQYGPARVEKGEWIDILFHIGWSTGQDGFVNASVETGGLETRQTQVLTPLGG</sequence>
<dbReference type="Gene3D" id="2.60.120.200">
    <property type="match status" value="1"/>
</dbReference>
<evidence type="ECO:0000313" key="3">
    <source>
        <dbReference type="Proteomes" id="UP000019335"/>
    </source>
</evidence>
<dbReference type="Proteomes" id="UP000019335">
    <property type="component" value="Chromosome 4"/>
</dbReference>
<gene>
    <name evidence="2" type="ORF">Naga_100869g1</name>
</gene>